<sequence length="451" mass="52076">MPYFAIPTFIPTQYPSLWAWLSSAVLFNLCYGSMFLYAYSRLTKTRIAPIYYVIAGIIYAFAITIIGTTFAIILMTLVLYYFVLHKRTDLNIVAAQFFYTNFLCNWLYGLIGQFVTLSYRTISPTPTYFVSFYQLSFIRLACALVVILYVIKLTTKYFESYSRYVVTQTPLLAWCFNISTIASLYLLYAINYRMLSVSLSIFYLLGSILLICGIWFIKHTADYYKFKTLSYSTMFELTELQQYTSQIEVMYDDMRRFRHDYKNILYSLSSAIDTNDIELVKKAFDSVVIPTQRNVTTSTSVLADLKNLQNIELKSLIYNKIMQALDQGLTFEVEIEHKIKLAEAFDLLDAVRCISILLDNAINATVNSKEKKVNFSFFDSEGIQYLIIGNSTKEEMIDLSTLAQQESKLGSSHGIGLKNLQMILARYPNIQDNCRSNNYWFEQVLMIPLKA</sequence>
<accession>A0A0R1TY35</accession>
<dbReference type="Proteomes" id="UP000051324">
    <property type="component" value="Unassembled WGS sequence"/>
</dbReference>
<feature type="transmembrane region" description="Helical" evidence="1">
    <location>
        <begin position="17"/>
        <end position="38"/>
    </location>
</feature>
<comment type="caution">
    <text evidence="3">The sequence shown here is derived from an EMBL/GenBank/DDBJ whole genome shotgun (WGS) entry which is preliminary data.</text>
</comment>
<feature type="transmembrane region" description="Helical" evidence="1">
    <location>
        <begin position="50"/>
        <end position="83"/>
    </location>
</feature>
<dbReference type="eggNOG" id="COG3290">
    <property type="taxonomic scope" value="Bacteria"/>
</dbReference>
<dbReference type="AlphaFoldDB" id="A0A0R1TY35"/>
<dbReference type="Pfam" id="PF14501">
    <property type="entry name" value="HATPase_c_5"/>
    <property type="match status" value="1"/>
</dbReference>
<dbReference type="EMBL" id="AZFT01000030">
    <property type="protein sequence ID" value="KRL86169.1"/>
    <property type="molecule type" value="Genomic_DNA"/>
</dbReference>
<feature type="transmembrane region" description="Helical" evidence="1">
    <location>
        <begin position="95"/>
        <end position="116"/>
    </location>
</feature>
<reference evidence="3 4" key="1">
    <citation type="journal article" date="2015" name="Genome Announc.">
        <title>Expanding the biotechnology potential of lactobacilli through comparative genomics of 213 strains and associated genera.</title>
        <authorList>
            <person name="Sun Z."/>
            <person name="Harris H.M."/>
            <person name="McCann A."/>
            <person name="Guo C."/>
            <person name="Argimon S."/>
            <person name="Zhang W."/>
            <person name="Yang X."/>
            <person name="Jeffery I.B."/>
            <person name="Cooney J.C."/>
            <person name="Kagawa T.F."/>
            <person name="Liu W."/>
            <person name="Song Y."/>
            <person name="Salvetti E."/>
            <person name="Wrobel A."/>
            <person name="Rasinkangas P."/>
            <person name="Parkhill J."/>
            <person name="Rea M.C."/>
            <person name="O'Sullivan O."/>
            <person name="Ritari J."/>
            <person name="Douillard F.P."/>
            <person name="Paul Ross R."/>
            <person name="Yang R."/>
            <person name="Briner A.E."/>
            <person name="Felis G.E."/>
            <person name="de Vos W.M."/>
            <person name="Barrangou R."/>
            <person name="Klaenhammer T.R."/>
            <person name="Caufield P.W."/>
            <person name="Cui Y."/>
            <person name="Zhang H."/>
            <person name="O'Toole P.W."/>
        </authorList>
    </citation>
    <scope>NUCLEOTIDE SEQUENCE [LARGE SCALE GENOMIC DNA]</scope>
    <source>
        <strain evidence="3 4">DSM 16634</strain>
    </source>
</reference>
<evidence type="ECO:0000313" key="3">
    <source>
        <dbReference type="EMBL" id="KRL86169.1"/>
    </source>
</evidence>
<evidence type="ECO:0000256" key="1">
    <source>
        <dbReference type="SAM" id="Phobius"/>
    </source>
</evidence>
<evidence type="ECO:0000259" key="2">
    <source>
        <dbReference type="Pfam" id="PF14501"/>
    </source>
</evidence>
<proteinExistence type="predicted"/>
<keyword evidence="1" id="KW-1133">Transmembrane helix</keyword>
<dbReference type="STRING" id="1423724.FC32_GL001880"/>
<feature type="domain" description="Sensor histidine kinase NatK-like C-terminal" evidence="2">
    <location>
        <begin position="347"/>
        <end position="448"/>
    </location>
</feature>
<dbReference type="InterPro" id="IPR036890">
    <property type="entry name" value="HATPase_C_sf"/>
</dbReference>
<organism evidence="3 4">
    <name type="scientific">Ligilactobacillus apodemi DSM 16634 = JCM 16172</name>
    <dbReference type="NCBI Taxonomy" id="1423724"/>
    <lineage>
        <taxon>Bacteria</taxon>
        <taxon>Bacillati</taxon>
        <taxon>Bacillota</taxon>
        <taxon>Bacilli</taxon>
        <taxon>Lactobacillales</taxon>
        <taxon>Lactobacillaceae</taxon>
        <taxon>Ligilactobacillus</taxon>
    </lineage>
</organism>
<dbReference type="RefSeq" id="WP_025087337.1">
    <property type="nucleotide sequence ID" value="NZ_AZFT01000030.1"/>
</dbReference>
<dbReference type="OrthoDB" id="1652078at2"/>
<dbReference type="Gene3D" id="3.30.565.10">
    <property type="entry name" value="Histidine kinase-like ATPase, C-terminal domain"/>
    <property type="match status" value="1"/>
</dbReference>
<feature type="transmembrane region" description="Helical" evidence="1">
    <location>
        <begin position="197"/>
        <end position="217"/>
    </location>
</feature>
<dbReference type="GO" id="GO:0042802">
    <property type="term" value="F:identical protein binding"/>
    <property type="evidence" value="ECO:0007669"/>
    <property type="project" value="TreeGrafter"/>
</dbReference>
<keyword evidence="1" id="KW-0472">Membrane</keyword>
<name>A0A0R1TY35_9LACO</name>
<protein>
    <submittedName>
        <fullName evidence="3">Membrane protein</fullName>
    </submittedName>
</protein>
<gene>
    <name evidence="3" type="ORF">FC32_GL001880</name>
</gene>
<keyword evidence="1" id="KW-0812">Transmembrane</keyword>
<feature type="transmembrane region" description="Helical" evidence="1">
    <location>
        <begin position="128"/>
        <end position="151"/>
    </location>
</feature>
<dbReference type="PANTHER" id="PTHR40448">
    <property type="entry name" value="TWO-COMPONENT SENSOR HISTIDINE KINASE"/>
    <property type="match status" value="1"/>
</dbReference>
<dbReference type="PANTHER" id="PTHR40448:SF1">
    <property type="entry name" value="TWO-COMPONENT SENSOR HISTIDINE KINASE"/>
    <property type="match status" value="1"/>
</dbReference>
<dbReference type="InterPro" id="IPR032834">
    <property type="entry name" value="NatK-like_C"/>
</dbReference>
<feature type="transmembrane region" description="Helical" evidence="1">
    <location>
        <begin position="171"/>
        <end position="190"/>
    </location>
</feature>
<dbReference type="PATRIC" id="fig|1423724.4.peg.1964"/>
<evidence type="ECO:0000313" key="4">
    <source>
        <dbReference type="Proteomes" id="UP000051324"/>
    </source>
</evidence>
<keyword evidence="4" id="KW-1185">Reference proteome</keyword>